<keyword evidence="6" id="KW-1185">Reference proteome</keyword>
<dbReference type="Proteomes" id="UP001602058">
    <property type="component" value="Unassembled WGS sequence"/>
</dbReference>
<feature type="domain" description="CBS" evidence="4">
    <location>
        <begin position="107"/>
        <end position="163"/>
    </location>
</feature>
<dbReference type="EMBL" id="JBIAWJ010000016">
    <property type="protein sequence ID" value="MFF4525059.1"/>
    <property type="molecule type" value="Genomic_DNA"/>
</dbReference>
<keyword evidence="1 2" id="KW-0129">CBS domain</keyword>
<evidence type="ECO:0000313" key="5">
    <source>
        <dbReference type="EMBL" id="MFF4525059.1"/>
    </source>
</evidence>
<dbReference type="CDD" id="cd04586">
    <property type="entry name" value="CBS_pair_BON_assoc"/>
    <property type="match status" value="1"/>
</dbReference>
<feature type="domain" description="BON" evidence="3">
    <location>
        <begin position="160"/>
        <end position="235"/>
    </location>
</feature>
<comment type="caution">
    <text evidence="5">The sequence shown here is derived from an EMBL/GenBank/DDBJ whole genome shotgun (WGS) entry which is preliminary data.</text>
</comment>
<evidence type="ECO:0000259" key="3">
    <source>
        <dbReference type="PROSITE" id="PS50914"/>
    </source>
</evidence>
<dbReference type="RefSeq" id="WP_387890146.1">
    <property type="nucleotide sequence ID" value="NZ_JBIAWJ010000016.1"/>
</dbReference>
<dbReference type="InterPro" id="IPR051257">
    <property type="entry name" value="Diverse_CBS-Domain"/>
</dbReference>
<protein>
    <submittedName>
        <fullName evidence="5">CBS domain-containing protein</fullName>
    </submittedName>
</protein>
<name>A0ABW6UNP2_9ACTN</name>
<dbReference type="PROSITE" id="PS51371">
    <property type="entry name" value="CBS"/>
    <property type="match status" value="2"/>
</dbReference>
<dbReference type="InterPro" id="IPR046342">
    <property type="entry name" value="CBS_dom_sf"/>
</dbReference>
<feature type="domain" description="CBS" evidence="4">
    <location>
        <begin position="10"/>
        <end position="66"/>
    </location>
</feature>
<evidence type="ECO:0000313" key="6">
    <source>
        <dbReference type="Proteomes" id="UP001602058"/>
    </source>
</evidence>
<dbReference type="Pfam" id="PF04972">
    <property type="entry name" value="BON"/>
    <property type="match status" value="1"/>
</dbReference>
<dbReference type="InterPro" id="IPR007055">
    <property type="entry name" value="BON_dom"/>
</dbReference>
<dbReference type="PIRSF" id="PIRSF036990">
    <property type="entry name" value="UCP036990_CBS_BON"/>
    <property type="match status" value="1"/>
</dbReference>
<dbReference type="SMART" id="SM00116">
    <property type="entry name" value="CBS"/>
    <property type="match status" value="2"/>
</dbReference>
<accession>A0ABW6UNP2</accession>
<evidence type="ECO:0000256" key="1">
    <source>
        <dbReference type="ARBA" id="ARBA00023122"/>
    </source>
</evidence>
<dbReference type="InterPro" id="IPR017080">
    <property type="entry name" value="UCP036990_CBS_BON"/>
</dbReference>
<dbReference type="PANTHER" id="PTHR43080">
    <property type="entry name" value="CBS DOMAIN-CONTAINING PROTEIN CBSX3, MITOCHONDRIAL"/>
    <property type="match status" value="1"/>
</dbReference>
<organism evidence="5 6">
    <name type="scientific">Streptomyces bluensis</name>
    <dbReference type="NCBI Taxonomy" id="33897"/>
    <lineage>
        <taxon>Bacteria</taxon>
        <taxon>Bacillati</taxon>
        <taxon>Actinomycetota</taxon>
        <taxon>Actinomycetes</taxon>
        <taxon>Kitasatosporales</taxon>
        <taxon>Streptomycetaceae</taxon>
        <taxon>Streptomyces</taxon>
    </lineage>
</organism>
<sequence>MKTHTIGEVMTSEVVQAQRETPFKDVVRLLDRHRISGLPVVDHDDRVVGVISGTDLVHGQVARADTGRGTTGRGNTGRGGRLRLPRLRRSGQAAAERAGATTAAELMSVPAITVHPEQLVPDAARMMERHGIELLPVVDEEDRLIGIATRRDLLRVFLRTDEEIRRQVTEDVLAGAGLMAGPPNLPPRPVVVRVRDGVVTLEGRLERRSDIPVVVRSTWRVEGVVGVVNSLTYRVDDIHPSEKHPSHRIGHYWLPER</sequence>
<gene>
    <name evidence="5" type="ORF">ACFY1D_27070</name>
</gene>
<proteinExistence type="predicted"/>
<dbReference type="Gene3D" id="3.10.580.10">
    <property type="entry name" value="CBS-domain"/>
    <property type="match status" value="1"/>
</dbReference>
<evidence type="ECO:0000256" key="2">
    <source>
        <dbReference type="PROSITE-ProRule" id="PRU00703"/>
    </source>
</evidence>
<reference evidence="5 6" key="1">
    <citation type="submission" date="2024-10" db="EMBL/GenBank/DDBJ databases">
        <title>The Natural Products Discovery Center: Release of the First 8490 Sequenced Strains for Exploring Actinobacteria Biosynthetic Diversity.</title>
        <authorList>
            <person name="Kalkreuter E."/>
            <person name="Kautsar S.A."/>
            <person name="Yang D."/>
            <person name="Bader C.D."/>
            <person name="Teijaro C.N."/>
            <person name="Fluegel L."/>
            <person name="Davis C.M."/>
            <person name="Simpson J.R."/>
            <person name="Lauterbach L."/>
            <person name="Steele A.D."/>
            <person name="Gui C."/>
            <person name="Meng S."/>
            <person name="Li G."/>
            <person name="Viehrig K."/>
            <person name="Ye F."/>
            <person name="Su P."/>
            <person name="Kiefer A.F."/>
            <person name="Nichols A."/>
            <person name="Cepeda A.J."/>
            <person name="Yan W."/>
            <person name="Fan B."/>
            <person name="Jiang Y."/>
            <person name="Adhikari A."/>
            <person name="Zheng C.-J."/>
            <person name="Schuster L."/>
            <person name="Cowan T.M."/>
            <person name="Smanski M.J."/>
            <person name="Chevrette M.G."/>
            <person name="De Carvalho L.P.S."/>
            <person name="Shen B."/>
        </authorList>
    </citation>
    <scope>NUCLEOTIDE SEQUENCE [LARGE SCALE GENOMIC DNA]</scope>
    <source>
        <strain evidence="5 6">NPDC001390</strain>
    </source>
</reference>
<dbReference type="PANTHER" id="PTHR43080:SF29">
    <property type="entry name" value="OS02G0818000 PROTEIN"/>
    <property type="match status" value="1"/>
</dbReference>
<dbReference type="InterPro" id="IPR000644">
    <property type="entry name" value="CBS_dom"/>
</dbReference>
<evidence type="ECO:0000259" key="4">
    <source>
        <dbReference type="PROSITE" id="PS51371"/>
    </source>
</evidence>
<dbReference type="SUPFAM" id="SSF54631">
    <property type="entry name" value="CBS-domain pair"/>
    <property type="match status" value="1"/>
</dbReference>
<dbReference type="PROSITE" id="PS50914">
    <property type="entry name" value="BON"/>
    <property type="match status" value="1"/>
</dbReference>
<dbReference type="Pfam" id="PF00571">
    <property type="entry name" value="CBS"/>
    <property type="match status" value="2"/>
</dbReference>
<dbReference type="Gene3D" id="3.30.1340.30">
    <property type="match status" value="1"/>
</dbReference>